<evidence type="ECO:0000313" key="2">
    <source>
        <dbReference type="EMBL" id="SFH37942.1"/>
    </source>
</evidence>
<evidence type="ECO:0000313" key="3">
    <source>
        <dbReference type="Proteomes" id="UP000199666"/>
    </source>
</evidence>
<dbReference type="OrthoDB" id="826958at2"/>
<gene>
    <name evidence="2" type="ORF">SAMN04489864_11076</name>
</gene>
<name>A0A1I2ZJB0_9SPHI</name>
<dbReference type="STRING" id="414048.SAMN04489864_11076"/>
<organism evidence="2 3">
    <name type="scientific">Pedobacter insulae</name>
    <dbReference type="NCBI Taxonomy" id="414048"/>
    <lineage>
        <taxon>Bacteria</taxon>
        <taxon>Pseudomonadati</taxon>
        <taxon>Bacteroidota</taxon>
        <taxon>Sphingobacteriia</taxon>
        <taxon>Sphingobacteriales</taxon>
        <taxon>Sphingobacteriaceae</taxon>
        <taxon>Pedobacter</taxon>
    </lineage>
</organism>
<dbReference type="EMBL" id="FOPP01000010">
    <property type="protein sequence ID" value="SFH37942.1"/>
    <property type="molecule type" value="Genomic_DNA"/>
</dbReference>
<sequence length="211" mass="24257">MKNLKVIALLFIAMGSIGKVNAQADEIAQLALNIEKLAQFKQILTDLKKGYEIVSKGYGTVRDISEGNFNIHKNFLDALYAVSPQVRKYRRVAEIIEYQIILIKEYKAAFARFKKTDVFSPDEIAYLASVHERLFKSSLRNIEELTMIMTAGQLRMSDDERLKAIDAIYADMEDKVMFLRYFNNQTTVLALQREKIQHDIRLSQKANGLNK</sequence>
<dbReference type="AlphaFoldDB" id="A0A1I2ZJB0"/>
<feature type="chain" id="PRO_5011675965" description="TerB family tellurite resistance protein" evidence="1">
    <location>
        <begin position="23"/>
        <end position="211"/>
    </location>
</feature>
<keyword evidence="1" id="KW-0732">Signal</keyword>
<reference evidence="2 3" key="1">
    <citation type="submission" date="2016-10" db="EMBL/GenBank/DDBJ databases">
        <authorList>
            <person name="de Groot N.N."/>
        </authorList>
    </citation>
    <scope>NUCLEOTIDE SEQUENCE [LARGE SCALE GENOMIC DNA]</scope>
    <source>
        <strain evidence="2 3">DSM 18684</strain>
    </source>
</reference>
<proteinExistence type="predicted"/>
<dbReference type="RefSeq" id="WP_090996504.1">
    <property type="nucleotide sequence ID" value="NZ_FOPP01000010.1"/>
</dbReference>
<feature type="signal peptide" evidence="1">
    <location>
        <begin position="1"/>
        <end position="22"/>
    </location>
</feature>
<evidence type="ECO:0000256" key="1">
    <source>
        <dbReference type="SAM" id="SignalP"/>
    </source>
</evidence>
<protein>
    <recommendedName>
        <fullName evidence="4">TerB family tellurite resistance protein</fullName>
    </recommendedName>
</protein>
<evidence type="ECO:0008006" key="4">
    <source>
        <dbReference type="Google" id="ProtNLM"/>
    </source>
</evidence>
<accession>A0A1I2ZJB0</accession>
<keyword evidence="3" id="KW-1185">Reference proteome</keyword>
<dbReference type="Proteomes" id="UP000199666">
    <property type="component" value="Unassembled WGS sequence"/>
</dbReference>